<reference evidence="2" key="1">
    <citation type="submission" date="2021-05" db="EMBL/GenBank/DDBJ databases">
        <authorList>
            <person name="Alioto T."/>
            <person name="Alioto T."/>
            <person name="Gomez Garrido J."/>
        </authorList>
    </citation>
    <scope>NUCLEOTIDE SEQUENCE</scope>
</reference>
<organism evidence="2">
    <name type="scientific">Culex pipiens</name>
    <name type="common">House mosquito</name>
    <dbReference type="NCBI Taxonomy" id="7175"/>
    <lineage>
        <taxon>Eukaryota</taxon>
        <taxon>Metazoa</taxon>
        <taxon>Ecdysozoa</taxon>
        <taxon>Arthropoda</taxon>
        <taxon>Hexapoda</taxon>
        <taxon>Insecta</taxon>
        <taxon>Pterygota</taxon>
        <taxon>Neoptera</taxon>
        <taxon>Endopterygota</taxon>
        <taxon>Diptera</taxon>
        <taxon>Nematocera</taxon>
        <taxon>Culicoidea</taxon>
        <taxon>Culicidae</taxon>
        <taxon>Culicinae</taxon>
        <taxon>Culicini</taxon>
        <taxon>Culex</taxon>
        <taxon>Culex</taxon>
    </lineage>
</organism>
<dbReference type="EMBL" id="HBUE01012286">
    <property type="protein sequence ID" value="CAG6449060.1"/>
    <property type="molecule type" value="Transcribed_RNA"/>
</dbReference>
<dbReference type="EMBL" id="HBUE01300238">
    <property type="protein sequence ID" value="CAG6578516.1"/>
    <property type="molecule type" value="Transcribed_RNA"/>
</dbReference>
<name>A0A8D8A338_CULPI</name>
<evidence type="ECO:0000256" key="1">
    <source>
        <dbReference type="SAM" id="SignalP"/>
    </source>
</evidence>
<sequence length="113" mass="12900">MEHLLHLLACRFPLVLVIFVNRNPATAAISEPDPLELLLNFGAFLSGINDIFDRFYSRLLYFHLLDLLQSFAAFRKVPVSNTNEPSSARFWCSMLNPRRLPDMVCSTVSKSLK</sequence>
<keyword evidence="1" id="KW-0732">Signal</keyword>
<dbReference type="EMBL" id="HBUE01012285">
    <property type="protein sequence ID" value="CAG6449059.1"/>
    <property type="molecule type" value="Transcribed_RNA"/>
</dbReference>
<protein>
    <submittedName>
        <fullName evidence="2">(northern house mosquito) hypothetical protein</fullName>
    </submittedName>
</protein>
<feature type="signal peptide" evidence="1">
    <location>
        <begin position="1"/>
        <end position="28"/>
    </location>
</feature>
<accession>A0A8D8A338</accession>
<proteinExistence type="predicted"/>
<dbReference type="AlphaFoldDB" id="A0A8D8A338"/>
<evidence type="ECO:0000313" key="2">
    <source>
        <dbReference type="EMBL" id="CAG6449060.1"/>
    </source>
</evidence>
<feature type="chain" id="PRO_5036260345" evidence="1">
    <location>
        <begin position="29"/>
        <end position="113"/>
    </location>
</feature>
<dbReference type="EMBL" id="HBUE01194256">
    <property type="protein sequence ID" value="CAG6526794.1"/>
    <property type="molecule type" value="Transcribed_RNA"/>
</dbReference>